<dbReference type="InParanoid" id="J4GM40"/>
<accession>J4GM40</accession>
<reference evidence="3 4" key="1">
    <citation type="journal article" date="2012" name="Appl. Environ. Microbiol.">
        <title>Short-read sequencing for genomic analysis of the brown rot fungus Fibroporia radiculosa.</title>
        <authorList>
            <person name="Tang J.D."/>
            <person name="Perkins A.D."/>
            <person name="Sonstegard T.S."/>
            <person name="Schroeder S.G."/>
            <person name="Burgess S.C."/>
            <person name="Diehl S.V."/>
        </authorList>
    </citation>
    <scope>NUCLEOTIDE SEQUENCE [LARGE SCALE GENOMIC DNA]</scope>
    <source>
        <strain evidence="3 4">TFFH 294</strain>
    </source>
</reference>
<dbReference type="EMBL" id="HE796959">
    <property type="protein sequence ID" value="CCL99985.1"/>
    <property type="molecule type" value="Genomic_DNA"/>
</dbReference>
<dbReference type="PANTHER" id="PTHR36419:SF1">
    <property type="entry name" value="RHO1 GEF LOCALIZING PROTEIN 1"/>
    <property type="match status" value="1"/>
</dbReference>
<dbReference type="PANTHER" id="PTHR36419">
    <property type="entry name" value="ARRESTIN FAMILY PROTEIN 1"/>
    <property type="match status" value="1"/>
</dbReference>
<feature type="compositionally biased region" description="Basic and acidic residues" evidence="1">
    <location>
        <begin position="394"/>
        <end position="410"/>
    </location>
</feature>
<dbReference type="Pfam" id="PF02752">
    <property type="entry name" value="Arrestin_C"/>
    <property type="match status" value="1"/>
</dbReference>
<feature type="region of interest" description="Disordered" evidence="1">
    <location>
        <begin position="478"/>
        <end position="513"/>
    </location>
</feature>
<evidence type="ECO:0000256" key="1">
    <source>
        <dbReference type="SAM" id="MobiDB-lite"/>
    </source>
</evidence>
<feature type="compositionally biased region" description="Polar residues" evidence="1">
    <location>
        <begin position="411"/>
        <end position="421"/>
    </location>
</feature>
<proteinExistence type="predicted"/>
<feature type="compositionally biased region" description="Polar residues" evidence="1">
    <location>
        <begin position="486"/>
        <end position="506"/>
    </location>
</feature>
<name>J4GM40_9APHY</name>
<dbReference type="GeneID" id="24094896"/>
<feature type="domain" description="Arrestin C-terminal-like" evidence="2">
    <location>
        <begin position="174"/>
        <end position="314"/>
    </location>
</feature>
<keyword evidence="4" id="KW-1185">Reference proteome</keyword>
<dbReference type="InterPro" id="IPR014756">
    <property type="entry name" value="Ig_E-set"/>
</dbReference>
<gene>
    <name evidence="3" type="ORF">FIBRA_02010</name>
</gene>
<dbReference type="GO" id="GO:0000935">
    <property type="term" value="C:division septum"/>
    <property type="evidence" value="ECO:0007669"/>
    <property type="project" value="TreeGrafter"/>
</dbReference>
<feature type="region of interest" description="Disordered" evidence="1">
    <location>
        <begin position="893"/>
        <end position="917"/>
    </location>
</feature>
<feature type="region of interest" description="Disordered" evidence="1">
    <location>
        <begin position="756"/>
        <end position="781"/>
    </location>
</feature>
<dbReference type="GO" id="GO:0000917">
    <property type="term" value="P:division septum assembly"/>
    <property type="evidence" value="ECO:0007669"/>
    <property type="project" value="TreeGrafter"/>
</dbReference>
<dbReference type="AlphaFoldDB" id="J4GM40"/>
<feature type="region of interest" description="Disordered" evidence="1">
    <location>
        <begin position="701"/>
        <end position="720"/>
    </location>
</feature>
<feature type="region of interest" description="Disordered" evidence="1">
    <location>
        <begin position="589"/>
        <end position="646"/>
    </location>
</feature>
<feature type="compositionally biased region" description="Low complexity" evidence="1">
    <location>
        <begin position="757"/>
        <end position="781"/>
    </location>
</feature>
<feature type="compositionally biased region" description="Low complexity" evidence="1">
    <location>
        <begin position="534"/>
        <end position="562"/>
    </location>
</feature>
<evidence type="ECO:0000313" key="3">
    <source>
        <dbReference type="EMBL" id="CCL99985.1"/>
    </source>
</evidence>
<feature type="compositionally biased region" description="Low complexity" evidence="1">
    <location>
        <begin position="815"/>
        <end position="827"/>
    </location>
</feature>
<dbReference type="Gene3D" id="2.60.40.640">
    <property type="match status" value="1"/>
</dbReference>
<dbReference type="HOGENOM" id="CLU_006109_0_0_1"/>
<sequence length="970" mass="103559">MSLVKLTLRPPPNIEFVQGYPGIPPGAPDRPQAAVKGAIEVRIGPQGVKAKWVRIELKKVETLPGGGVGNTYFDFVGQSPINVWQSSEEYGTLYTQDFPFYIRIPESIPPSIALEKGAGIKYELIATICIKGKKGLLRRDKPTVISVTSPIIIDKHELHSTWPVYQQPDTRTHTEGGVTLTVDRSRTCYGPGDRVSVSATVRADTIASGTLRGYEFTLRESTVFRAGAHLSGKKAAPVVKVAHIGEQKVPVNVVLSGGAQHKAELAVTIPSDHTTATLNAARHIDITYTLVVKVFMDNGQHVTLELPLIVSNWPRNVSLEAMKRIGMAPNVCLPGQSGATQQTTESVVQAIPSHPYPSHPYASSEADIVISRRSTSHYNTAPPDKGNGTTGGSRPDEFGVNRSESGKDTNYDQSSITASTEKSSNYGIQTIGGAQGIGSSSLTAPYASETTFARQRASSARAQGARLTVANLNDKEAQEYTHTERQSSNSQANRPSTAQSIDSTARSRWMTAEEEKRRLYETAVANVERTRGISYSTTTNRPSTPPANAASTTQSSATASPPQNRWPTAEEEKAMLFHRAQAAVARVQGLDNGTPGSPTSLHGRSDSTGSQQAHVSSLNTSIPDGASNAAASSSSSAPITKPQATHYLSAEDEKAALRRYYEAKAAVDRTHSAAYGSAPQTAPSASVPTAYDALYPSNSISPPTTASTDSPPPFISSSSDLSYLSEKERVRRAFEARDAAELAVRSPSVLNPDSAGFQALNPALPQPASSSPMPSQAMPSAFSEKEMLRRKFETQDAMALGALGAGGIPTPPPRTTRASPSISGGRPIPTPPRSPPIPPGAAFTGSQTLTAAEEKARLKAKFETEDRTLKTNGNLVASPMPASLWSPPTTNGHYVHSLPPADRVSLAPPPLMPRPPKEYIQETQEEDLRTHARLQAIDKEIASVNHPVKMDAVLSSYNADPVPRGNQVPP</sequence>
<dbReference type="OrthoDB" id="4001642at2759"/>
<dbReference type="RefSeq" id="XP_012179290.1">
    <property type="nucleotide sequence ID" value="XM_012323900.1"/>
</dbReference>
<feature type="compositionally biased region" description="Polar residues" evidence="1">
    <location>
        <begin position="594"/>
        <end position="622"/>
    </location>
</feature>
<dbReference type="Proteomes" id="UP000006352">
    <property type="component" value="Unassembled WGS sequence"/>
</dbReference>
<feature type="compositionally biased region" description="Low complexity" evidence="1">
    <location>
        <begin position="626"/>
        <end position="637"/>
    </location>
</feature>
<feature type="region of interest" description="Disordered" evidence="1">
    <location>
        <begin position="531"/>
        <end position="567"/>
    </location>
</feature>
<dbReference type="InterPro" id="IPR053060">
    <property type="entry name" value="Cytokinesis_Signaling_Reg"/>
</dbReference>
<feature type="region of interest" description="Disordered" evidence="1">
    <location>
        <begin position="376"/>
        <end position="421"/>
    </location>
</feature>
<evidence type="ECO:0000313" key="4">
    <source>
        <dbReference type="Proteomes" id="UP000006352"/>
    </source>
</evidence>
<dbReference type="SUPFAM" id="SSF81296">
    <property type="entry name" value="E set domains"/>
    <property type="match status" value="1"/>
</dbReference>
<protein>
    <recommendedName>
        <fullName evidence="2">Arrestin C-terminal-like domain-containing protein</fullName>
    </recommendedName>
</protein>
<feature type="compositionally biased region" description="Pro residues" evidence="1">
    <location>
        <begin position="828"/>
        <end position="839"/>
    </location>
</feature>
<dbReference type="InterPro" id="IPR011022">
    <property type="entry name" value="Arrestin_C-like"/>
</dbReference>
<dbReference type="InterPro" id="IPR014752">
    <property type="entry name" value="Arrestin-like_C"/>
</dbReference>
<organism evidence="3 4">
    <name type="scientific">Fibroporia radiculosa</name>
    <dbReference type="NCBI Taxonomy" id="599839"/>
    <lineage>
        <taxon>Eukaryota</taxon>
        <taxon>Fungi</taxon>
        <taxon>Dikarya</taxon>
        <taxon>Basidiomycota</taxon>
        <taxon>Agaricomycotina</taxon>
        <taxon>Agaricomycetes</taxon>
        <taxon>Polyporales</taxon>
        <taxon>Fibroporiaceae</taxon>
        <taxon>Fibroporia</taxon>
    </lineage>
</organism>
<dbReference type="SMART" id="SM01017">
    <property type="entry name" value="Arrestin_C"/>
    <property type="match status" value="1"/>
</dbReference>
<feature type="region of interest" description="Disordered" evidence="1">
    <location>
        <begin position="803"/>
        <end position="844"/>
    </location>
</feature>
<evidence type="ECO:0000259" key="2">
    <source>
        <dbReference type="SMART" id="SM01017"/>
    </source>
</evidence>